<feature type="region of interest" description="Disordered" evidence="1">
    <location>
        <begin position="1"/>
        <end position="20"/>
    </location>
</feature>
<dbReference type="PRINTS" id="PR00412">
    <property type="entry name" value="EPOXHYDRLASE"/>
</dbReference>
<evidence type="ECO:0000313" key="3">
    <source>
        <dbReference type="EMBL" id="BCJ46746.1"/>
    </source>
</evidence>
<dbReference type="InterPro" id="IPR029058">
    <property type="entry name" value="AB_hydrolase_fold"/>
</dbReference>
<protein>
    <submittedName>
        <fullName evidence="3">Hydrolase</fullName>
    </submittedName>
</protein>
<reference evidence="3 4" key="1">
    <citation type="submission" date="2020-08" db="EMBL/GenBank/DDBJ databases">
        <title>Whole genome shotgun sequence of Actinoplanes ianthinogenes NBRC 13996.</title>
        <authorList>
            <person name="Komaki H."/>
            <person name="Tamura T."/>
        </authorList>
    </citation>
    <scope>NUCLEOTIDE SEQUENCE [LARGE SCALE GENOMIC DNA]</scope>
    <source>
        <strain evidence="3 4">NBRC 13996</strain>
    </source>
</reference>
<gene>
    <name evidence="3" type="ORF">Aiant_74030</name>
</gene>
<dbReference type="PANTHER" id="PTHR43798:SF33">
    <property type="entry name" value="HYDROLASE, PUTATIVE (AFU_ORTHOLOGUE AFUA_2G14860)-RELATED"/>
    <property type="match status" value="1"/>
</dbReference>
<evidence type="ECO:0000256" key="1">
    <source>
        <dbReference type="SAM" id="MobiDB-lite"/>
    </source>
</evidence>
<evidence type="ECO:0000259" key="2">
    <source>
        <dbReference type="Pfam" id="PF00561"/>
    </source>
</evidence>
<evidence type="ECO:0000313" key="4">
    <source>
        <dbReference type="Proteomes" id="UP000676967"/>
    </source>
</evidence>
<dbReference type="InterPro" id="IPR000073">
    <property type="entry name" value="AB_hydrolase_1"/>
</dbReference>
<keyword evidence="3" id="KW-0378">Hydrolase</keyword>
<accession>A0ABN6CNH5</accession>
<dbReference type="PRINTS" id="PR00111">
    <property type="entry name" value="ABHYDROLASE"/>
</dbReference>
<dbReference type="PANTHER" id="PTHR43798">
    <property type="entry name" value="MONOACYLGLYCEROL LIPASE"/>
    <property type="match status" value="1"/>
</dbReference>
<dbReference type="EMBL" id="AP023356">
    <property type="protein sequence ID" value="BCJ46746.1"/>
    <property type="molecule type" value="Genomic_DNA"/>
</dbReference>
<feature type="domain" description="AB hydrolase-1" evidence="2">
    <location>
        <begin position="23"/>
        <end position="266"/>
    </location>
</feature>
<dbReference type="SUPFAM" id="SSF53474">
    <property type="entry name" value="alpha/beta-Hydrolases"/>
    <property type="match status" value="1"/>
</dbReference>
<dbReference type="GO" id="GO:0016787">
    <property type="term" value="F:hydrolase activity"/>
    <property type="evidence" value="ECO:0007669"/>
    <property type="project" value="UniProtKB-KW"/>
</dbReference>
<name>A0ABN6CNH5_9ACTN</name>
<dbReference type="Gene3D" id="3.40.50.1820">
    <property type="entry name" value="alpha/beta hydrolase"/>
    <property type="match status" value="1"/>
</dbReference>
<dbReference type="Pfam" id="PF00561">
    <property type="entry name" value="Abhydrolase_1"/>
    <property type="match status" value="1"/>
</dbReference>
<organism evidence="3 4">
    <name type="scientific">Actinoplanes ianthinogenes</name>
    <dbReference type="NCBI Taxonomy" id="122358"/>
    <lineage>
        <taxon>Bacteria</taxon>
        <taxon>Bacillati</taxon>
        <taxon>Actinomycetota</taxon>
        <taxon>Actinomycetes</taxon>
        <taxon>Micromonosporales</taxon>
        <taxon>Micromonosporaceae</taxon>
        <taxon>Actinoplanes</taxon>
    </lineage>
</organism>
<keyword evidence="4" id="KW-1185">Reference proteome</keyword>
<dbReference type="Proteomes" id="UP000676967">
    <property type="component" value="Chromosome"/>
</dbReference>
<dbReference type="InterPro" id="IPR050266">
    <property type="entry name" value="AB_hydrolase_sf"/>
</dbReference>
<proteinExistence type="predicted"/>
<dbReference type="RefSeq" id="WP_189331676.1">
    <property type="nucleotide sequence ID" value="NZ_AP023356.1"/>
</dbReference>
<sequence>MPTYHAADGTPLHYDDSAPGDRPPVIVLAGGAARHPDYLGDLAGLRERHRLVVPHLRGVGHSPGGLEPERAGSYWQQAGDLEELREQLGRDRLVIAGHSAGTRLATAYAARFPERVAGLVLITPPAGHLVGTPPDAEELIARRRGEPVFDAAEAAVKSGPDLSGSAAFTAWHRACAPLSYAAWGPAEQAHARVGEWALPAVQAYFSVAPPADFAARLTRVTAPVLVVAGAEDCLTGLAPVVALAGLFPAGRAEVLPACGHYPWVERPHDFRRVLDEYLSLVEVDHHLG</sequence>
<dbReference type="InterPro" id="IPR000639">
    <property type="entry name" value="Epox_hydrolase-like"/>
</dbReference>